<gene>
    <name evidence="1" type="ORF">PAXRUDRAFT_826513</name>
</gene>
<dbReference type="EMBL" id="KN825012">
    <property type="protein sequence ID" value="KIK95951.1"/>
    <property type="molecule type" value="Genomic_DNA"/>
</dbReference>
<evidence type="ECO:0000313" key="1">
    <source>
        <dbReference type="EMBL" id="KIK95951.1"/>
    </source>
</evidence>
<reference evidence="2" key="2">
    <citation type="submission" date="2015-01" db="EMBL/GenBank/DDBJ databases">
        <title>Evolutionary Origins and Diversification of the Mycorrhizal Mutualists.</title>
        <authorList>
            <consortium name="DOE Joint Genome Institute"/>
            <consortium name="Mycorrhizal Genomics Consortium"/>
            <person name="Kohler A."/>
            <person name="Kuo A."/>
            <person name="Nagy L.G."/>
            <person name="Floudas D."/>
            <person name="Copeland A."/>
            <person name="Barry K.W."/>
            <person name="Cichocki N."/>
            <person name="Veneault-Fourrey C."/>
            <person name="LaButti K."/>
            <person name="Lindquist E.A."/>
            <person name="Lipzen A."/>
            <person name="Lundell T."/>
            <person name="Morin E."/>
            <person name="Murat C."/>
            <person name="Riley R."/>
            <person name="Ohm R."/>
            <person name="Sun H."/>
            <person name="Tunlid A."/>
            <person name="Henrissat B."/>
            <person name="Grigoriev I.V."/>
            <person name="Hibbett D.S."/>
            <person name="Martin F."/>
        </authorList>
    </citation>
    <scope>NUCLEOTIDE SEQUENCE [LARGE SCALE GENOMIC DNA]</scope>
    <source>
        <strain evidence="2">Ve08.2h10</strain>
    </source>
</reference>
<proteinExistence type="predicted"/>
<evidence type="ECO:0000313" key="2">
    <source>
        <dbReference type="Proteomes" id="UP000054538"/>
    </source>
</evidence>
<sequence>MLIANCIADRKDDITPSELHVRTSGKSFVYIPLDVEAWVRLLAIAVLMTMAC</sequence>
<dbReference type="HOGENOM" id="CLU_3087882_0_0_1"/>
<accession>A0A0D0DZI9</accession>
<keyword evidence="2" id="KW-1185">Reference proteome</keyword>
<name>A0A0D0DZI9_9AGAM</name>
<reference evidence="1 2" key="1">
    <citation type="submission" date="2014-04" db="EMBL/GenBank/DDBJ databases">
        <authorList>
            <consortium name="DOE Joint Genome Institute"/>
            <person name="Kuo A."/>
            <person name="Kohler A."/>
            <person name="Jargeat P."/>
            <person name="Nagy L.G."/>
            <person name="Floudas D."/>
            <person name="Copeland A."/>
            <person name="Barry K.W."/>
            <person name="Cichocki N."/>
            <person name="Veneault-Fourrey C."/>
            <person name="LaButti K."/>
            <person name="Lindquist E.A."/>
            <person name="Lipzen A."/>
            <person name="Lundell T."/>
            <person name="Morin E."/>
            <person name="Murat C."/>
            <person name="Sun H."/>
            <person name="Tunlid A."/>
            <person name="Henrissat B."/>
            <person name="Grigoriev I.V."/>
            <person name="Hibbett D.S."/>
            <person name="Martin F."/>
            <person name="Nordberg H.P."/>
            <person name="Cantor M.N."/>
            <person name="Hua S.X."/>
        </authorList>
    </citation>
    <scope>NUCLEOTIDE SEQUENCE [LARGE SCALE GENOMIC DNA]</scope>
    <source>
        <strain evidence="1 2">Ve08.2h10</strain>
    </source>
</reference>
<dbReference type="Proteomes" id="UP000054538">
    <property type="component" value="Unassembled WGS sequence"/>
</dbReference>
<dbReference type="AlphaFoldDB" id="A0A0D0DZI9"/>
<organism evidence="1 2">
    <name type="scientific">Paxillus rubicundulus Ve08.2h10</name>
    <dbReference type="NCBI Taxonomy" id="930991"/>
    <lineage>
        <taxon>Eukaryota</taxon>
        <taxon>Fungi</taxon>
        <taxon>Dikarya</taxon>
        <taxon>Basidiomycota</taxon>
        <taxon>Agaricomycotina</taxon>
        <taxon>Agaricomycetes</taxon>
        <taxon>Agaricomycetidae</taxon>
        <taxon>Boletales</taxon>
        <taxon>Paxilineae</taxon>
        <taxon>Paxillaceae</taxon>
        <taxon>Paxillus</taxon>
    </lineage>
</organism>
<protein>
    <submittedName>
        <fullName evidence="1">Uncharacterized protein</fullName>
    </submittedName>
</protein>
<dbReference type="InParanoid" id="A0A0D0DZI9"/>